<keyword evidence="5" id="KW-1185">Reference proteome</keyword>
<dbReference type="InterPro" id="IPR051025">
    <property type="entry name" value="RhoGAP"/>
</dbReference>
<feature type="region of interest" description="Disordered" evidence="2">
    <location>
        <begin position="1"/>
        <end position="73"/>
    </location>
</feature>
<feature type="compositionally biased region" description="Polar residues" evidence="2">
    <location>
        <begin position="683"/>
        <end position="694"/>
    </location>
</feature>
<feature type="compositionally biased region" description="Basic and acidic residues" evidence="2">
    <location>
        <begin position="64"/>
        <end position="73"/>
    </location>
</feature>
<dbReference type="OrthoDB" id="3196451at2759"/>
<dbReference type="InterPro" id="IPR008936">
    <property type="entry name" value="Rho_GTPase_activation_prot"/>
</dbReference>
<feature type="domain" description="Rho-GAP" evidence="3">
    <location>
        <begin position="92"/>
        <end position="286"/>
    </location>
</feature>
<dbReference type="GO" id="GO:0060237">
    <property type="term" value="P:regulation of fungal-type cell wall organization"/>
    <property type="evidence" value="ECO:0007669"/>
    <property type="project" value="TreeGrafter"/>
</dbReference>
<protein>
    <submittedName>
        <fullName evidence="4">Rho GTPase-activating protein domain protein</fullName>
    </submittedName>
</protein>
<feature type="compositionally biased region" description="Polar residues" evidence="2">
    <location>
        <begin position="448"/>
        <end position="459"/>
    </location>
</feature>
<evidence type="ECO:0000313" key="5">
    <source>
        <dbReference type="Proteomes" id="UP000242877"/>
    </source>
</evidence>
<dbReference type="PANTHER" id="PTHR15228:SF25">
    <property type="entry name" value="F-BAR DOMAIN-CONTAINING PROTEIN"/>
    <property type="match status" value="1"/>
</dbReference>
<reference evidence="4 5" key="1">
    <citation type="journal article" date="2016" name="Genome Biol. Evol.">
        <title>Divergent and convergent evolution of fungal pathogenicity.</title>
        <authorList>
            <person name="Shang Y."/>
            <person name="Xiao G."/>
            <person name="Zheng P."/>
            <person name="Cen K."/>
            <person name="Zhan S."/>
            <person name="Wang C."/>
        </authorList>
    </citation>
    <scope>NUCLEOTIDE SEQUENCE [LARGE SCALE GENOMIC DNA]</scope>
    <source>
        <strain evidence="4 5">ARSEF 7405</strain>
    </source>
</reference>
<organism evidence="4 5">
    <name type="scientific">Ascosphaera apis ARSEF 7405</name>
    <dbReference type="NCBI Taxonomy" id="392613"/>
    <lineage>
        <taxon>Eukaryota</taxon>
        <taxon>Fungi</taxon>
        <taxon>Dikarya</taxon>
        <taxon>Ascomycota</taxon>
        <taxon>Pezizomycotina</taxon>
        <taxon>Eurotiomycetes</taxon>
        <taxon>Eurotiomycetidae</taxon>
        <taxon>Onygenales</taxon>
        <taxon>Ascosphaeraceae</taxon>
        <taxon>Ascosphaera</taxon>
    </lineage>
</organism>
<dbReference type="InterPro" id="IPR000198">
    <property type="entry name" value="RhoGAP_dom"/>
</dbReference>
<feature type="compositionally biased region" description="Low complexity" evidence="2">
    <location>
        <begin position="497"/>
        <end position="510"/>
    </location>
</feature>
<evidence type="ECO:0000256" key="2">
    <source>
        <dbReference type="SAM" id="MobiDB-lite"/>
    </source>
</evidence>
<gene>
    <name evidence="4" type="ORF">AAP_01567</name>
</gene>
<dbReference type="AlphaFoldDB" id="A0A168BBN9"/>
<feature type="compositionally biased region" description="Low complexity" evidence="2">
    <location>
        <begin position="369"/>
        <end position="380"/>
    </location>
</feature>
<dbReference type="GO" id="GO:0005938">
    <property type="term" value="C:cell cortex"/>
    <property type="evidence" value="ECO:0007669"/>
    <property type="project" value="TreeGrafter"/>
</dbReference>
<name>A0A168BBN9_9EURO</name>
<evidence type="ECO:0000256" key="1">
    <source>
        <dbReference type="ARBA" id="ARBA00022468"/>
    </source>
</evidence>
<feature type="compositionally biased region" description="Pro residues" evidence="2">
    <location>
        <begin position="311"/>
        <end position="328"/>
    </location>
</feature>
<comment type="caution">
    <text evidence="4">The sequence shown here is derived from an EMBL/GenBank/DDBJ whole genome shotgun (WGS) entry which is preliminary data.</text>
</comment>
<evidence type="ECO:0000259" key="3">
    <source>
        <dbReference type="PROSITE" id="PS50238"/>
    </source>
</evidence>
<dbReference type="Proteomes" id="UP000242877">
    <property type="component" value="Unassembled WGS sequence"/>
</dbReference>
<accession>A0A168BBN9</accession>
<dbReference type="PROSITE" id="PS50238">
    <property type="entry name" value="RHOGAP"/>
    <property type="match status" value="1"/>
</dbReference>
<dbReference type="PANTHER" id="PTHR15228">
    <property type="entry name" value="SPERMATHECAL PHYSIOLOGY VARIANT"/>
    <property type="match status" value="1"/>
</dbReference>
<dbReference type="EMBL" id="AZGZ01000005">
    <property type="protein sequence ID" value="KZZ95079.1"/>
    <property type="molecule type" value="Genomic_DNA"/>
</dbReference>
<feature type="compositionally biased region" description="Pro residues" evidence="2">
    <location>
        <begin position="460"/>
        <end position="469"/>
    </location>
</feature>
<dbReference type="Pfam" id="PF00620">
    <property type="entry name" value="RhoGAP"/>
    <property type="match status" value="1"/>
</dbReference>
<dbReference type="GO" id="GO:0005096">
    <property type="term" value="F:GTPase activator activity"/>
    <property type="evidence" value="ECO:0007669"/>
    <property type="project" value="UniProtKB-KW"/>
</dbReference>
<proteinExistence type="predicted"/>
<keyword evidence="1" id="KW-0343">GTPase activation</keyword>
<dbReference type="SUPFAM" id="SSF48350">
    <property type="entry name" value="GTPase activation domain, GAP"/>
    <property type="match status" value="1"/>
</dbReference>
<feature type="compositionally biased region" description="Basic residues" evidence="2">
    <location>
        <begin position="638"/>
        <end position="649"/>
    </location>
</feature>
<feature type="region of interest" description="Disordered" evidence="2">
    <location>
        <begin position="305"/>
        <end position="763"/>
    </location>
</feature>
<evidence type="ECO:0000313" key="4">
    <source>
        <dbReference type="EMBL" id="KZZ95079.1"/>
    </source>
</evidence>
<feature type="compositionally biased region" description="Polar residues" evidence="2">
    <location>
        <begin position="335"/>
        <end position="348"/>
    </location>
</feature>
<feature type="compositionally biased region" description="Polar residues" evidence="2">
    <location>
        <begin position="528"/>
        <end position="544"/>
    </location>
</feature>
<dbReference type="VEuPathDB" id="FungiDB:AAP_01567"/>
<feature type="compositionally biased region" description="Polar residues" evidence="2">
    <location>
        <begin position="356"/>
        <end position="368"/>
    </location>
</feature>
<feature type="compositionally biased region" description="Low complexity" evidence="2">
    <location>
        <begin position="557"/>
        <end position="568"/>
    </location>
</feature>
<sequence length="763" mass="81967">MSRESDNSIPPGPTEATAGPPSPFETHAVLRPPIDDSPDTSLPRHEMASSGFWRSLTKMKPNKKRADPTDVDKGPIFGVPLAESLKYASVVISVTDEAGDTYVYGVVPIVVAKCGLFLKEEATTTKGIFRVSGSAKRIKDLQVEFSRPGSYGKKLDWKGYSVHDAANILRRYLLLLPEPIVPLDFYFKFRDPFIEEKHYDLPTKVYICQELIKALPPLNRQLLLYILDLLAVFAAKCEENLMTAGNLAAIFQPALLSHPIHSMHPEEYLLSQMAIVFLIENQDHFLFGMSGTGIDDATWKEIHASQSPEAGPLPPQPTQATPSSPPVQPVQAAANISSKAHPINTTTGAPYVSPPISRNQSKKSSINIRRSASTTSTGTESARKRDVILRRNQSVASHHRSATRSPPQQAMSPEMGAAANPPKRSGSLKLGFPRRSNTVPSKRKGKEGTTSPYLSNNATPPVPPIPPLGNLPQGAVAGGTSPGRSMLPHNEVVQPPTRSGTTSTVATATGPGNASQPQTAHNKDQEAISGNKQESANSGATAGVSTPARVTSPPPQRQQQSPQSPQSPKLANQIASPPVSPRVSMADPPSQFAGRRSAQQIRPISPERPGTPPQETSKFSSILHALSPPRFSENRQSRKERRAPNRLRKLQSPGPLQPSASVSAGGHAPMPSVGESRKEESQELLSPNSFTAPSSTPPRDVPPKEADMAVDGSSYGEGYHSSRSDDASKGSASRPSSHSHRNDGSGEKLSSSFGSVFQRRSKK</sequence>
<dbReference type="Gene3D" id="1.10.555.10">
    <property type="entry name" value="Rho GTPase activation protein"/>
    <property type="match status" value="1"/>
</dbReference>
<dbReference type="SMART" id="SM00324">
    <property type="entry name" value="RhoGAP"/>
    <property type="match status" value="1"/>
</dbReference>
<dbReference type="GO" id="GO:0007165">
    <property type="term" value="P:signal transduction"/>
    <property type="evidence" value="ECO:0007669"/>
    <property type="project" value="InterPro"/>
</dbReference>